<comment type="caution">
    <text evidence="3">The sequence shown here is derived from an EMBL/GenBank/DDBJ whole genome shotgun (WGS) entry which is preliminary data.</text>
</comment>
<organism evidence="3 4">
    <name type="scientific">Pomacea canaliculata</name>
    <name type="common">Golden apple snail</name>
    <dbReference type="NCBI Taxonomy" id="400727"/>
    <lineage>
        <taxon>Eukaryota</taxon>
        <taxon>Metazoa</taxon>
        <taxon>Spiralia</taxon>
        <taxon>Lophotrochozoa</taxon>
        <taxon>Mollusca</taxon>
        <taxon>Gastropoda</taxon>
        <taxon>Caenogastropoda</taxon>
        <taxon>Architaenioglossa</taxon>
        <taxon>Ampullarioidea</taxon>
        <taxon>Ampullariidae</taxon>
        <taxon>Pomacea</taxon>
    </lineage>
</organism>
<evidence type="ECO:0000313" key="3">
    <source>
        <dbReference type="EMBL" id="PVD22819.1"/>
    </source>
</evidence>
<feature type="region of interest" description="Disordered" evidence="2">
    <location>
        <begin position="1"/>
        <end position="31"/>
    </location>
</feature>
<dbReference type="Proteomes" id="UP000245119">
    <property type="component" value="Linkage Group LG10"/>
</dbReference>
<dbReference type="STRING" id="400727.A0A2T7NNR9"/>
<protein>
    <submittedName>
        <fullName evidence="3">Uncharacterized protein</fullName>
    </submittedName>
</protein>
<accession>A0A2T7NNR9</accession>
<name>A0A2T7NNR9_POMCA</name>
<evidence type="ECO:0000256" key="2">
    <source>
        <dbReference type="SAM" id="MobiDB-lite"/>
    </source>
</evidence>
<dbReference type="OMA" id="WEEMRIM"/>
<evidence type="ECO:0000313" key="4">
    <source>
        <dbReference type="Proteomes" id="UP000245119"/>
    </source>
</evidence>
<dbReference type="OrthoDB" id="6096980at2759"/>
<reference evidence="3 4" key="1">
    <citation type="submission" date="2018-04" db="EMBL/GenBank/DDBJ databases">
        <title>The genome of golden apple snail Pomacea canaliculata provides insight into stress tolerance and invasive adaptation.</title>
        <authorList>
            <person name="Liu C."/>
            <person name="Liu B."/>
            <person name="Ren Y."/>
            <person name="Zhang Y."/>
            <person name="Wang H."/>
            <person name="Li S."/>
            <person name="Jiang F."/>
            <person name="Yin L."/>
            <person name="Zhang G."/>
            <person name="Qian W."/>
            <person name="Fan W."/>
        </authorList>
    </citation>
    <scope>NUCLEOTIDE SEQUENCE [LARGE SCALE GENOMIC DNA]</scope>
    <source>
        <strain evidence="3">SZHN2017</strain>
        <tissue evidence="3">Muscle</tissue>
    </source>
</reference>
<feature type="coiled-coil region" evidence="1">
    <location>
        <begin position="103"/>
        <end position="237"/>
    </location>
</feature>
<dbReference type="AlphaFoldDB" id="A0A2T7NNR9"/>
<proteinExistence type="predicted"/>
<feature type="compositionally biased region" description="Basic and acidic residues" evidence="2">
    <location>
        <begin position="1"/>
        <end position="12"/>
    </location>
</feature>
<keyword evidence="4" id="KW-1185">Reference proteome</keyword>
<gene>
    <name evidence="3" type="ORF">C0Q70_16075</name>
</gene>
<evidence type="ECO:0000256" key="1">
    <source>
        <dbReference type="SAM" id="Coils"/>
    </source>
</evidence>
<sequence>MAQKGKATEKNPTKGSISMVDQKFQSKQEGTNENIKDTYTTLPCDEGTGVAVAWTSELSCPKEASVVEQVMAVNRSLVQQIDALRLRLQVDSRQHNAACSALVQENVQKLNEKEDELKYLKSKLRQREQTVKNLTEENHTKKSEIDSLQHTINALRQDVEASKTYIDEIQHSLAALQEEKMKLETGAAYHEKEKLIQHLTKQVKDLRENISQLERELTKAKEMIAKQGGKLRLLENEKLNIHTKFREELGKATQNMRLEVEKMREVMRSQWEEMRDLRQQNEGMSIDIKEIKDMLLGDICDNHQDPVYTMGALKPSLPILTRNTKRVVPGKKKPLS</sequence>
<keyword evidence="1" id="KW-0175">Coiled coil</keyword>
<dbReference type="EMBL" id="PZQS01000010">
    <property type="protein sequence ID" value="PVD22819.1"/>
    <property type="molecule type" value="Genomic_DNA"/>
</dbReference>